<dbReference type="Proteomes" id="UP000622707">
    <property type="component" value="Unassembled WGS sequence"/>
</dbReference>
<dbReference type="PRINTS" id="PR00953">
    <property type="entry name" value="TYPE3IMRPROT"/>
</dbReference>
<keyword evidence="11" id="KW-0969">Cilium</keyword>
<keyword evidence="6 10" id="KW-1133">Transmembrane helix</keyword>
<gene>
    <name evidence="11" type="primary">fliR</name>
    <name evidence="11" type="ORF">JI746_19990</name>
</gene>
<accession>A0ABS1JT32</accession>
<feature type="transmembrane region" description="Helical" evidence="10">
    <location>
        <begin position="124"/>
        <end position="142"/>
    </location>
</feature>
<organism evidence="11 12">
    <name type="scientific">Ramlibacter alkalitolerans</name>
    <dbReference type="NCBI Taxonomy" id="2039631"/>
    <lineage>
        <taxon>Bacteria</taxon>
        <taxon>Pseudomonadati</taxon>
        <taxon>Pseudomonadota</taxon>
        <taxon>Betaproteobacteria</taxon>
        <taxon>Burkholderiales</taxon>
        <taxon>Comamonadaceae</taxon>
        <taxon>Ramlibacter</taxon>
    </lineage>
</organism>
<feature type="transmembrane region" description="Helical" evidence="10">
    <location>
        <begin position="215"/>
        <end position="235"/>
    </location>
</feature>
<protein>
    <recommendedName>
        <fullName evidence="3 9">Flagellar biosynthetic protein FliR</fullName>
    </recommendedName>
</protein>
<evidence type="ECO:0000256" key="9">
    <source>
        <dbReference type="NCBIfam" id="TIGR01400"/>
    </source>
</evidence>
<dbReference type="InterPro" id="IPR002010">
    <property type="entry name" value="T3SS_IM_R"/>
</dbReference>
<dbReference type="Pfam" id="PF01311">
    <property type="entry name" value="Bac_export_1"/>
    <property type="match status" value="1"/>
</dbReference>
<dbReference type="EMBL" id="JAEQND010000011">
    <property type="protein sequence ID" value="MBL0427404.1"/>
    <property type="molecule type" value="Genomic_DNA"/>
</dbReference>
<proteinExistence type="inferred from homology"/>
<keyword evidence="5 10" id="KW-0812">Transmembrane</keyword>
<evidence type="ECO:0000313" key="11">
    <source>
        <dbReference type="EMBL" id="MBL0427404.1"/>
    </source>
</evidence>
<evidence type="ECO:0000256" key="5">
    <source>
        <dbReference type="ARBA" id="ARBA00022692"/>
    </source>
</evidence>
<keyword evidence="11" id="KW-0282">Flagellum</keyword>
<evidence type="ECO:0000256" key="6">
    <source>
        <dbReference type="ARBA" id="ARBA00022989"/>
    </source>
</evidence>
<sequence length="262" mass="27435">MNTIVSTLGAGWILTMLLLSARIAALLLLTPLLYAASLPLLVRVLMALGISCVIALPFAGTNAPPPQEFGVLLQAVLRELVVGATLGLGVLMAFAGFALAGRLVDVQVGFGIAQVFDPTTRTRVPVLSSVFALFAAVFFFLVNGHHALLRGIAYSVERFPVGQSGPLAGAAEPIAREAAALFTLGFALAAPVVLSLLLVDFALGVISRNLPQMNMLVLGVPVKIVAGLLSLWAWASTFGAPAGRLYAAIYRTWMAWLATGAR</sequence>
<feature type="transmembrane region" description="Helical" evidence="10">
    <location>
        <begin position="40"/>
        <end position="60"/>
    </location>
</feature>
<evidence type="ECO:0000256" key="7">
    <source>
        <dbReference type="ARBA" id="ARBA00023136"/>
    </source>
</evidence>
<keyword evidence="7 10" id="KW-0472">Membrane</keyword>
<comment type="subcellular location">
    <subcellularLocation>
        <location evidence="10">Cell membrane</location>
        <topology evidence="10">Multi-pass membrane protein</topology>
    </subcellularLocation>
    <subcellularLocation>
        <location evidence="10">Bacterial flagellum basal body</location>
    </subcellularLocation>
</comment>
<name>A0ABS1JT32_9BURK</name>
<evidence type="ECO:0000256" key="8">
    <source>
        <dbReference type="ARBA" id="ARBA00023143"/>
    </source>
</evidence>
<feature type="transmembrane region" description="Helical" evidence="10">
    <location>
        <begin position="12"/>
        <end position="33"/>
    </location>
</feature>
<comment type="caution">
    <text evidence="11">The sequence shown here is derived from an EMBL/GenBank/DDBJ whole genome shotgun (WGS) entry which is preliminary data.</text>
</comment>
<dbReference type="PANTHER" id="PTHR30065">
    <property type="entry name" value="FLAGELLAR BIOSYNTHETIC PROTEIN FLIR"/>
    <property type="match status" value="1"/>
</dbReference>
<dbReference type="PANTHER" id="PTHR30065:SF1">
    <property type="entry name" value="SURFACE PRESENTATION OF ANTIGENS PROTEIN SPAR"/>
    <property type="match status" value="1"/>
</dbReference>
<evidence type="ECO:0000256" key="2">
    <source>
        <dbReference type="ARBA" id="ARBA00009772"/>
    </source>
</evidence>
<keyword evidence="4 10" id="KW-1003">Cell membrane</keyword>
<keyword evidence="12" id="KW-1185">Reference proteome</keyword>
<evidence type="ECO:0000256" key="1">
    <source>
        <dbReference type="ARBA" id="ARBA00002578"/>
    </source>
</evidence>
<feature type="transmembrane region" description="Helical" evidence="10">
    <location>
        <begin position="179"/>
        <end position="203"/>
    </location>
</feature>
<evidence type="ECO:0000256" key="3">
    <source>
        <dbReference type="ARBA" id="ARBA00021717"/>
    </source>
</evidence>
<dbReference type="RefSeq" id="WP_201692029.1">
    <property type="nucleotide sequence ID" value="NZ_JAEQND010000011.1"/>
</dbReference>
<comment type="similarity">
    <text evidence="2 10">Belongs to the FliR/MopE/SpaR family.</text>
</comment>
<dbReference type="NCBIfam" id="TIGR01400">
    <property type="entry name" value="fliR"/>
    <property type="match status" value="1"/>
</dbReference>
<reference evidence="11 12" key="1">
    <citation type="journal article" date="2017" name="Int. J. Syst. Evol. Microbiol.">
        <title>Ramlibacter alkalitolerans sp. nov., alkali-tolerant bacterium isolated from soil of ginseng.</title>
        <authorList>
            <person name="Lee D.H."/>
            <person name="Cha C.J."/>
        </authorList>
    </citation>
    <scope>NUCLEOTIDE SEQUENCE [LARGE SCALE GENOMIC DNA]</scope>
    <source>
        <strain evidence="11 12">KACC 19305</strain>
    </source>
</reference>
<dbReference type="InterPro" id="IPR006303">
    <property type="entry name" value="FliR"/>
</dbReference>
<evidence type="ECO:0000313" key="12">
    <source>
        <dbReference type="Proteomes" id="UP000622707"/>
    </source>
</evidence>
<comment type="function">
    <text evidence="1 10">Role in flagellar biosynthesis.</text>
</comment>
<keyword evidence="8 10" id="KW-0975">Bacterial flagellum</keyword>
<evidence type="ECO:0000256" key="4">
    <source>
        <dbReference type="ARBA" id="ARBA00022475"/>
    </source>
</evidence>
<evidence type="ECO:0000256" key="10">
    <source>
        <dbReference type="RuleBase" id="RU362071"/>
    </source>
</evidence>
<feature type="transmembrane region" description="Helical" evidence="10">
    <location>
        <begin position="80"/>
        <end position="104"/>
    </location>
</feature>
<keyword evidence="11" id="KW-0966">Cell projection</keyword>